<gene>
    <name evidence="1" type="ORF">EDC30_1121</name>
</gene>
<evidence type="ECO:0000313" key="1">
    <source>
        <dbReference type="EMBL" id="TCS34671.1"/>
    </source>
</evidence>
<keyword evidence="2" id="KW-1185">Reference proteome</keyword>
<sequence>MSAQLPGIASLIDRIAAFSADTRLYELDTPLGADALLVESWVGREELSSLYEWHVTCLSTDCHLELKSLLAQQVSLYTTLADGTRSRRSGWVSEVAQLGADGGLARYRLTLVPWLWLATQRRTSRVFQDVSVLQIVETVLSADAPRNNWRITPEAQDFIDNLRPRSYCCQYRESDYTFLTRILTEEGIGFYFEEDEDDGAPSRQRLVLFADSVASLAEDYSSQHANGGRGIRFHRDAAVEVQDTIQQLGCERLSQP</sequence>
<evidence type="ECO:0000313" key="2">
    <source>
        <dbReference type="Proteomes" id="UP000295382"/>
    </source>
</evidence>
<dbReference type="Pfam" id="PF05954">
    <property type="entry name" value="Phage_GPD"/>
    <property type="match status" value="1"/>
</dbReference>
<accession>A0A4V2UI87</accession>
<comment type="caution">
    <text evidence="1">The sequence shown here is derived from an EMBL/GenBank/DDBJ whole genome shotgun (WGS) entry which is preliminary data.</text>
</comment>
<dbReference type="Gene3D" id="3.55.50.10">
    <property type="entry name" value="Baseplate protein-like domains"/>
    <property type="match status" value="1"/>
</dbReference>
<dbReference type="RefSeq" id="WP_165973849.1">
    <property type="nucleotide sequence ID" value="NZ_SLZQ01000012.1"/>
</dbReference>
<feature type="non-terminal residue" evidence="1">
    <location>
        <position position="256"/>
    </location>
</feature>
<dbReference type="AlphaFoldDB" id="A0A4V2UI87"/>
<dbReference type="EMBL" id="SLZQ01000012">
    <property type="protein sequence ID" value="TCS34671.1"/>
    <property type="molecule type" value="Genomic_DNA"/>
</dbReference>
<protein>
    <submittedName>
        <fullName evidence="1">Late control gene D protein (GPD)</fullName>
    </submittedName>
</protein>
<organism evidence="1 2">
    <name type="scientific">Paucimonas lemoignei</name>
    <name type="common">Pseudomonas lemoignei</name>
    <dbReference type="NCBI Taxonomy" id="29443"/>
    <lineage>
        <taxon>Bacteria</taxon>
        <taxon>Pseudomonadati</taxon>
        <taxon>Pseudomonadota</taxon>
        <taxon>Betaproteobacteria</taxon>
        <taxon>Burkholderiales</taxon>
        <taxon>Burkholderiaceae</taxon>
        <taxon>Paucimonas</taxon>
    </lineage>
</organism>
<dbReference type="SUPFAM" id="SSF69279">
    <property type="entry name" value="Phage tail proteins"/>
    <property type="match status" value="1"/>
</dbReference>
<dbReference type="Proteomes" id="UP000295382">
    <property type="component" value="Unassembled WGS sequence"/>
</dbReference>
<reference evidence="1 2" key="1">
    <citation type="submission" date="2019-03" db="EMBL/GenBank/DDBJ databases">
        <title>Genomic Encyclopedia of Type Strains, Phase IV (KMG-IV): sequencing the most valuable type-strain genomes for metagenomic binning, comparative biology and taxonomic classification.</title>
        <authorList>
            <person name="Goeker M."/>
        </authorList>
    </citation>
    <scope>NUCLEOTIDE SEQUENCE [LARGE SCALE GENOMIC DNA]</scope>
    <source>
        <strain evidence="1 2">DSM 7445</strain>
    </source>
</reference>
<name>A0A4V2UI87_PAULE</name>
<proteinExistence type="predicted"/>